<dbReference type="EMBL" id="JAOWRF010000276">
    <property type="protein sequence ID" value="MCV3215638.1"/>
    <property type="molecule type" value="Genomic_DNA"/>
</dbReference>
<proteinExistence type="predicted"/>
<dbReference type="InterPro" id="IPR042095">
    <property type="entry name" value="SUMF_sf"/>
</dbReference>
<evidence type="ECO:0000313" key="4">
    <source>
        <dbReference type="Proteomes" id="UP001526143"/>
    </source>
</evidence>
<dbReference type="InterPro" id="IPR045437">
    <property type="entry name" value="EAD8"/>
</dbReference>
<evidence type="ECO:0000313" key="3">
    <source>
        <dbReference type="EMBL" id="MCV3215638.1"/>
    </source>
</evidence>
<evidence type="ECO:0000259" key="2">
    <source>
        <dbReference type="Pfam" id="PF19961"/>
    </source>
</evidence>
<organism evidence="3 4">
    <name type="scientific">Plectonema radiosum NIES-515</name>
    <dbReference type="NCBI Taxonomy" id="2986073"/>
    <lineage>
        <taxon>Bacteria</taxon>
        <taxon>Bacillati</taxon>
        <taxon>Cyanobacteriota</taxon>
        <taxon>Cyanophyceae</taxon>
        <taxon>Oscillatoriophycideae</taxon>
        <taxon>Oscillatoriales</taxon>
        <taxon>Microcoleaceae</taxon>
        <taxon>Plectonema</taxon>
    </lineage>
</organism>
<feature type="domain" description="Effector-associated" evidence="2">
    <location>
        <begin position="2"/>
        <end position="92"/>
    </location>
</feature>
<sequence>MDIKPRLIQLLINMPATQTVGERKALLSIAGFDYLIARINSLEKSNHVFFSELVELVFYEGQAQLLKFINALAASGLVGLEVKGKLNDFIAEIAAVDTQQWNRELINFNRNQPVSIPSTPMQSAGRLEEEQDTKLIIPSILGTKAFEFTVVMVDAQGKEINCHRRQNHYLTEDLGNRVTLEMVYIPGGEFLMGSPESEGKRYSNERPRHSVTVKPFFMSKHPITQAQWREVANWSEVRQKLKKSPSRNGGKSHPISQISWFDAVEFCDRLSGKTGHSYRLPTEAEWEYACRAGTTTPFHFGETITSDLANYDGSYLYGSEKKGIYREKTTPVGSLQVANSFGLFDMHGLVWEWCLDHWHNNYNNAPTNEDAWLDSSENQIRVMRGGSWLNDPYSCRSSSRLQKNASDKSNNIGFRIVYSL</sequence>
<dbReference type="Pfam" id="PF19961">
    <property type="entry name" value="EAD8"/>
    <property type="match status" value="1"/>
</dbReference>
<protein>
    <submittedName>
        <fullName evidence="3">Formylglycine-generating enzyme family protein</fullName>
    </submittedName>
</protein>
<feature type="domain" description="Sulfatase-modifying factor enzyme-like" evidence="1">
    <location>
        <begin position="181"/>
        <end position="417"/>
    </location>
</feature>
<dbReference type="InterPro" id="IPR051043">
    <property type="entry name" value="Sulfatase_Mod_Factor_Kinase"/>
</dbReference>
<dbReference type="Gene3D" id="3.90.1580.10">
    <property type="entry name" value="paralog of FGE (formylglycine-generating enzyme)"/>
    <property type="match status" value="1"/>
</dbReference>
<reference evidence="3 4" key="1">
    <citation type="submission" date="2022-10" db="EMBL/GenBank/DDBJ databases">
        <title>Identification of biosynthetic pathway for the production of the potent trypsin inhibitor radiosumin.</title>
        <authorList>
            <person name="Fewer D.P."/>
            <person name="Delbaje E."/>
            <person name="Ouyang X."/>
            <person name="Agostino P.D."/>
            <person name="Wahlsten M."/>
            <person name="Jokela J."/>
            <person name="Permi P."/>
            <person name="Haapaniemi E."/>
            <person name="Koistinen H."/>
        </authorList>
    </citation>
    <scope>NUCLEOTIDE SEQUENCE [LARGE SCALE GENOMIC DNA]</scope>
    <source>
        <strain evidence="3 4">NIES-515</strain>
    </source>
</reference>
<evidence type="ECO:0000259" key="1">
    <source>
        <dbReference type="Pfam" id="PF03781"/>
    </source>
</evidence>
<name>A0ABT3B2P8_9CYAN</name>
<accession>A0ABT3B2P8</accession>
<dbReference type="RefSeq" id="WP_263747285.1">
    <property type="nucleotide sequence ID" value="NZ_JAOWRF010000276.1"/>
</dbReference>
<dbReference type="InterPro" id="IPR005532">
    <property type="entry name" value="SUMF_dom"/>
</dbReference>
<keyword evidence="4" id="KW-1185">Reference proteome</keyword>
<dbReference type="Proteomes" id="UP001526143">
    <property type="component" value="Unassembled WGS sequence"/>
</dbReference>
<gene>
    <name evidence="3" type="ORF">OGM63_19325</name>
</gene>
<dbReference type="PANTHER" id="PTHR23150">
    <property type="entry name" value="SULFATASE MODIFYING FACTOR 1, 2"/>
    <property type="match status" value="1"/>
</dbReference>
<dbReference type="Pfam" id="PF03781">
    <property type="entry name" value="FGE-sulfatase"/>
    <property type="match status" value="1"/>
</dbReference>
<dbReference type="InterPro" id="IPR016187">
    <property type="entry name" value="CTDL_fold"/>
</dbReference>
<dbReference type="PANTHER" id="PTHR23150:SF19">
    <property type="entry name" value="FORMYLGLYCINE-GENERATING ENZYME"/>
    <property type="match status" value="1"/>
</dbReference>
<comment type="caution">
    <text evidence="3">The sequence shown here is derived from an EMBL/GenBank/DDBJ whole genome shotgun (WGS) entry which is preliminary data.</text>
</comment>
<dbReference type="SUPFAM" id="SSF56436">
    <property type="entry name" value="C-type lectin-like"/>
    <property type="match status" value="1"/>
</dbReference>